<organism evidence="1 2">
    <name type="scientific">Alicyclobacillus acidoterrestris (strain ATCC 49025 / DSM 3922 / CIP 106132 / NCIMB 13137 / GD3B)</name>
    <dbReference type="NCBI Taxonomy" id="1356854"/>
    <lineage>
        <taxon>Bacteria</taxon>
        <taxon>Bacillati</taxon>
        <taxon>Bacillota</taxon>
        <taxon>Bacilli</taxon>
        <taxon>Bacillales</taxon>
        <taxon>Alicyclobacillaceae</taxon>
        <taxon>Alicyclobacillus</taxon>
    </lineage>
</organism>
<gene>
    <name evidence="1" type="ORF">K1I37_07550</name>
</gene>
<sequence>MTSATPTRPTRFLYRLFHDVMPLSRKQIERWTTRAKTIPNEVLRSQALSSLQHKRFHADGGSVYAAATREYAPTLVELIVALQTISDYLDNLCDRCDRYDPIDFRRLHDAMRDAVVPGAPLRAYYAFRGNPDDGGYLAELVQTCQRCVGELPNYHIVQKHVEWYVERYCELQEHKHIQPDKRSQTLIDWSTPFLKPYEDALLWWEFACATGSTLGMFTLFLAATEEIDARTVEETHTHYFPWICGLHILLDYLIDLEEDAREGDFNFVACYPDAHTAHKRIRHFADESWRRAKQISYGGRIHRFIVQGLLGMYLSDDKVRRQPAVKKARHMIYRFGPTACMFYFATVVYRRIR</sequence>
<dbReference type="STRING" id="1356854.N007_10530"/>
<keyword evidence="2" id="KW-1185">Reference proteome</keyword>
<dbReference type="AlphaFoldDB" id="T0BV11"/>
<dbReference type="Proteomes" id="UP000829401">
    <property type="component" value="Chromosome"/>
</dbReference>
<evidence type="ECO:0000313" key="1">
    <source>
        <dbReference type="EMBL" id="UNO50320.1"/>
    </source>
</evidence>
<dbReference type="Pfam" id="PF10776">
    <property type="entry name" value="DUF2600"/>
    <property type="match status" value="1"/>
</dbReference>
<proteinExistence type="predicted"/>
<name>T0BV11_ALIAG</name>
<dbReference type="eggNOG" id="ENOG502Z812">
    <property type="taxonomic scope" value="Bacteria"/>
</dbReference>
<dbReference type="KEGG" id="aaco:K1I37_07550"/>
<dbReference type="EMBL" id="CP080467">
    <property type="protein sequence ID" value="UNO50320.1"/>
    <property type="molecule type" value="Genomic_DNA"/>
</dbReference>
<dbReference type="RefSeq" id="WP_021297159.1">
    <property type="nucleotide sequence ID" value="NZ_AURB01000145.1"/>
</dbReference>
<evidence type="ECO:0000313" key="2">
    <source>
        <dbReference type="Proteomes" id="UP000829401"/>
    </source>
</evidence>
<protein>
    <submittedName>
        <fullName evidence="1">Tetraprenyl-beta-curcumene synthase family protein</fullName>
    </submittedName>
</protein>
<accession>T0BV11</accession>
<reference evidence="2" key="1">
    <citation type="journal article" date="2022" name="G3 (Bethesda)">
        <title>Unveiling the complete genome sequence of Alicyclobacillus acidoterrestris DSM 3922T, a taint-producing strain.</title>
        <authorList>
            <person name="Leonardo I.C."/>
            <person name="Barreto Crespo M.T."/>
            <person name="Gaspar F.B."/>
        </authorList>
    </citation>
    <scope>NUCLEOTIDE SEQUENCE [LARGE SCALE GENOMIC DNA]</scope>
    <source>
        <strain evidence="2">DSM 3922</strain>
    </source>
</reference>
<accession>A0A9E7CSW4</accession>
<dbReference type="InterPro" id="IPR019712">
    <property type="entry name" value="YtpB-like"/>
</dbReference>